<dbReference type="RefSeq" id="WP_133403077.1">
    <property type="nucleotide sequence ID" value="NZ_SMTK01000002.1"/>
</dbReference>
<sequence>MQTFLPYPDFAASAAVLDQARLGKQRVETLQALRALVIPDYGWQRHPAIRMWMGYVPALSLYGLAMVREWVARGHADTTGPLIREFAPDADPEDVALPPWLGDAGVHLSHQSNLIQKAPETYRDRFPGVPEDLPYLWPEPEQEILPAEPAGGRVWVWRADAVPTGEPGEPGAALRMPLEAPGGRAAPKWDRQLAVFEHGIADGDTVVLAGADPERFRIGTAGPVLLAEDVLLRGVALDGWVRRGDFDRPALLQDPRTLFCVPQPPALT</sequence>
<accession>A0A4R5TZN1</accession>
<name>A0A4R5TZN1_9MICC</name>
<dbReference type="Pfam" id="PF03013">
    <property type="entry name" value="Pyr_excise"/>
    <property type="match status" value="1"/>
</dbReference>
<dbReference type="EMBL" id="SMTK01000002">
    <property type="protein sequence ID" value="TDK26718.1"/>
    <property type="molecule type" value="Genomic_DNA"/>
</dbReference>
<evidence type="ECO:0000313" key="2">
    <source>
        <dbReference type="Proteomes" id="UP000295411"/>
    </source>
</evidence>
<dbReference type="AlphaFoldDB" id="A0A4R5TZN1"/>
<evidence type="ECO:0000313" key="1">
    <source>
        <dbReference type="EMBL" id="TDK26718.1"/>
    </source>
</evidence>
<comment type="caution">
    <text evidence="1">The sequence shown here is derived from an EMBL/GenBank/DDBJ whole genome shotgun (WGS) entry which is preliminary data.</text>
</comment>
<keyword evidence="2" id="KW-1185">Reference proteome</keyword>
<proteinExistence type="predicted"/>
<gene>
    <name evidence="1" type="ORF">E2F48_05930</name>
</gene>
<organism evidence="1 2">
    <name type="scientific">Arthrobacter crusticola</name>
    <dbReference type="NCBI Taxonomy" id="2547960"/>
    <lineage>
        <taxon>Bacteria</taxon>
        <taxon>Bacillati</taxon>
        <taxon>Actinomycetota</taxon>
        <taxon>Actinomycetes</taxon>
        <taxon>Micrococcales</taxon>
        <taxon>Micrococcaceae</taxon>
        <taxon>Arthrobacter</taxon>
    </lineage>
</organism>
<dbReference type="Proteomes" id="UP000295411">
    <property type="component" value="Unassembled WGS sequence"/>
</dbReference>
<protein>
    <submittedName>
        <fullName evidence="1">Uncharacterized protein</fullName>
    </submittedName>
</protein>
<dbReference type="OrthoDB" id="5513015at2"/>
<reference evidence="1 2" key="1">
    <citation type="submission" date="2019-03" db="EMBL/GenBank/DDBJ databases">
        <title>Arthrobacter sp. nov., an bacterium isolated from biocrust in Mu Us Desert.</title>
        <authorList>
            <person name="Lixiong L."/>
        </authorList>
    </citation>
    <scope>NUCLEOTIDE SEQUENCE [LARGE SCALE GENOMIC DNA]</scope>
    <source>
        <strain evidence="1 2">SLN-3</strain>
    </source>
</reference>
<dbReference type="InterPro" id="IPR004260">
    <property type="entry name" value="Pyr-dimer_DNA_glycosylase"/>
</dbReference>
<dbReference type="NCBIfam" id="NF038085">
    <property type="entry name" value="MSMEG_6728_fam"/>
    <property type="match status" value="1"/>
</dbReference>